<sequence length="357" mass="38382">MNPGPSSPAGANNFGALRLFFAALVVFAHVPEALDGDRHREPLTWLSGGRLSCGDLAVDAFFLISGYLIPHSYLRSGSIAGYLHKRVLRIFPGFVAAYLVTVLVAAPLAGGDLRSALVPGQLAEHLARIVLLHGPFVKGSFVGQHYPALNVSVWTIPYEFNAYLLVIVLGLSGMLRHRVGLPLLALALLVLGTTGLQPGIELPPTLAKIIGTPQDNARLLGMFCAGAVFRLHADRIRLDHRGALVAAGALLLALGQPRWAELALAPLGGYLIFWFALKVHSRRLSRIGSGTDLSYGLYLYAWPVQNLLIRHLPGASPWMLVPLTLAIAAGLGWLSWHLVELPASRWRSRGTLAAVPA</sequence>
<feature type="transmembrane region" description="Helical" evidence="1">
    <location>
        <begin position="179"/>
        <end position="196"/>
    </location>
</feature>
<keyword evidence="1" id="KW-1133">Transmembrane helix</keyword>
<feature type="transmembrane region" description="Helical" evidence="1">
    <location>
        <begin position="49"/>
        <end position="69"/>
    </location>
</feature>
<dbReference type="Pfam" id="PF01757">
    <property type="entry name" value="Acyl_transf_3"/>
    <property type="match status" value="1"/>
</dbReference>
<comment type="caution">
    <text evidence="3">The sequence shown here is derived from an EMBL/GenBank/DDBJ whole genome shotgun (WGS) entry which is preliminary data.</text>
</comment>
<proteinExistence type="predicted"/>
<dbReference type="EMBL" id="JABSNM010000019">
    <property type="protein sequence ID" value="NRT57802.1"/>
    <property type="molecule type" value="Genomic_DNA"/>
</dbReference>
<feature type="transmembrane region" description="Helical" evidence="1">
    <location>
        <begin position="262"/>
        <end position="281"/>
    </location>
</feature>
<accession>A0ABX2G971</accession>
<dbReference type="PANTHER" id="PTHR23028">
    <property type="entry name" value="ACETYLTRANSFERASE"/>
    <property type="match status" value="1"/>
</dbReference>
<dbReference type="RefSeq" id="WP_173806806.1">
    <property type="nucleotide sequence ID" value="NZ_JABSNM010000019.1"/>
</dbReference>
<evidence type="ECO:0000313" key="4">
    <source>
        <dbReference type="Proteomes" id="UP001516061"/>
    </source>
</evidence>
<reference evidence="3 4" key="1">
    <citation type="submission" date="2020-05" db="EMBL/GenBank/DDBJ databases">
        <title>Genomic Encyclopedia of Type Strains, Phase IV (KMG-V): Genome sequencing to study the core and pangenomes of soil and plant-associated prokaryotes.</title>
        <authorList>
            <person name="Whitman W."/>
        </authorList>
    </citation>
    <scope>NUCLEOTIDE SEQUENCE [LARGE SCALE GENOMIC DNA]</scope>
    <source>
        <strain evidence="3 4">C29</strain>
    </source>
</reference>
<organism evidence="3 4">
    <name type="scientific">Sphaerotilus uruguayifluvii</name>
    <dbReference type="NCBI Taxonomy" id="2735897"/>
    <lineage>
        <taxon>Bacteria</taxon>
        <taxon>Pseudomonadati</taxon>
        <taxon>Pseudomonadota</taxon>
        <taxon>Betaproteobacteria</taxon>
        <taxon>Burkholderiales</taxon>
        <taxon>Sphaerotilaceae</taxon>
        <taxon>Sphaerotilus</taxon>
    </lineage>
</organism>
<gene>
    <name evidence="3" type="ORF">HNQ01_003563</name>
</gene>
<keyword evidence="1" id="KW-0472">Membrane</keyword>
<dbReference type="Proteomes" id="UP001516061">
    <property type="component" value="Unassembled WGS sequence"/>
</dbReference>
<feature type="transmembrane region" description="Helical" evidence="1">
    <location>
        <begin position="151"/>
        <end position="172"/>
    </location>
</feature>
<protein>
    <submittedName>
        <fullName evidence="3">Peptidoglycan/LPS O-acetylase OafA/YrhL</fullName>
    </submittedName>
</protein>
<evidence type="ECO:0000313" key="3">
    <source>
        <dbReference type="EMBL" id="NRT57802.1"/>
    </source>
</evidence>
<evidence type="ECO:0000256" key="1">
    <source>
        <dbReference type="SAM" id="Phobius"/>
    </source>
</evidence>
<dbReference type="PANTHER" id="PTHR23028:SF53">
    <property type="entry name" value="ACYL_TRANSF_3 DOMAIN-CONTAINING PROTEIN"/>
    <property type="match status" value="1"/>
</dbReference>
<name>A0ABX2G971_9BURK</name>
<feature type="transmembrane region" description="Helical" evidence="1">
    <location>
        <begin position="318"/>
        <end position="339"/>
    </location>
</feature>
<dbReference type="InterPro" id="IPR050879">
    <property type="entry name" value="Acyltransferase_3"/>
</dbReference>
<feature type="domain" description="Acyltransferase 3" evidence="2">
    <location>
        <begin position="16"/>
        <end position="335"/>
    </location>
</feature>
<dbReference type="InterPro" id="IPR002656">
    <property type="entry name" value="Acyl_transf_3_dom"/>
</dbReference>
<evidence type="ECO:0000259" key="2">
    <source>
        <dbReference type="Pfam" id="PF01757"/>
    </source>
</evidence>
<feature type="transmembrane region" description="Helical" evidence="1">
    <location>
        <begin position="90"/>
        <end position="109"/>
    </location>
</feature>
<keyword evidence="4" id="KW-1185">Reference proteome</keyword>
<keyword evidence="1" id="KW-0812">Transmembrane</keyword>